<reference evidence="7" key="2">
    <citation type="submission" date="2025-08" db="UniProtKB">
        <authorList>
            <consortium name="RefSeq"/>
        </authorList>
    </citation>
    <scope>IDENTIFICATION</scope>
    <source>
        <tissue evidence="7">Leaf</tissue>
    </source>
</reference>
<keyword evidence="2 3" id="KW-0238">DNA-binding</keyword>
<evidence type="ECO:0000313" key="6">
    <source>
        <dbReference type="Proteomes" id="UP000087766"/>
    </source>
</evidence>
<gene>
    <name evidence="7" type="primary">LOC106757682</name>
</gene>
<dbReference type="AlphaFoldDB" id="A0A1S3TQ77"/>
<dbReference type="RefSeq" id="XP_014495914.1">
    <property type="nucleotide sequence ID" value="XM_014640428.2"/>
</dbReference>
<feature type="compositionally biased region" description="Polar residues" evidence="4">
    <location>
        <begin position="855"/>
        <end position="868"/>
    </location>
</feature>
<dbReference type="STRING" id="3916.A0A1S3TQ77"/>
<evidence type="ECO:0000256" key="4">
    <source>
        <dbReference type="SAM" id="MobiDB-lite"/>
    </source>
</evidence>
<dbReference type="GO" id="GO:0005634">
    <property type="term" value="C:nucleus"/>
    <property type="evidence" value="ECO:0007669"/>
    <property type="project" value="UniProtKB-SubCell"/>
</dbReference>
<dbReference type="OrthoDB" id="1920276at2759"/>
<dbReference type="GeneID" id="106757682"/>
<dbReference type="SUPFAM" id="SSF46689">
    <property type="entry name" value="Homeodomain-like"/>
    <property type="match status" value="1"/>
</dbReference>
<proteinExistence type="predicted"/>
<dbReference type="InterPro" id="IPR001356">
    <property type="entry name" value="HD"/>
</dbReference>
<evidence type="ECO:0000313" key="7">
    <source>
        <dbReference type="RefSeq" id="XP_014495914.1"/>
    </source>
</evidence>
<feature type="compositionally biased region" description="Polar residues" evidence="4">
    <location>
        <begin position="714"/>
        <end position="727"/>
    </location>
</feature>
<feature type="region of interest" description="Disordered" evidence="4">
    <location>
        <begin position="855"/>
        <end position="1021"/>
    </location>
</feature>
<keyword evidence="3 7" id="KW-0371">Homeobox</keyword>
<dbReference type="PROSITE" id="PS50071">
    <property type="entry name" value="HOMEOBOX_2"/>
    <property type="match status" value="1"/>
</dbReference>
<feature type="domain" description="Homeobox" evidence="5">
    <location>
        <begin position="66"/>
        <end position="126"/>
    </location>
</feature>
<feature type="compositionally biased region" description="Polar residues" evidence="4">
    <location>
        <begin position="684"/>
        <end position="693"/>
    </location>
</feature>
<dbReference type="Gene3D" id="1.20.930.10">
    <property type="entry name" value="Conserved domain common to transcription factors TFIIS, elongin A, CRSP70"/>
    <property type="match status" value="1"/>
</dbReference>
<accession>A0A1S3TQ77</accession>
<dbReference type="InterPro" id="IPR035441">
    <property type="entry name" value="TFIIS/LEDGF_dom_sf"/>
</dbReference>
<feature type="compositionally biased region" description="Polar residues" evidence="4">
    <location>
        <begin position="928"/>
        <end position="956"/>
    </location>
</feature>
<dbReference type="InterPro" id="IPR009057">
    <property type="entry name" value="Homeodomain-like_sf"/>
</dbReference>
<feature type="compositionally biased region" description="Basic and acidic residues" evidence="4">
    <location>
        <begin position="911"/>
        <end position="925"/>
    </location>
</feature>
<evidence type="ECO:0000259" key="5">
    <source>
        <dbReference type="PROSITE" id="PS50071"/>
    </source>
</evidence>
<dbReference type="SMART" id="SM00389">
    <property type="entry name" value="HOX"/>
    <property type="match status" value="1"/>
</dbReference>
<sequence length="1021" mass="113437">MDAWNEDFAEQEIGNSAESFQKFLLSQRDLFHSQIDQFQEIVVTQCKLTGVNPLSQEMAAGALSIKIGKRPRDLLNPKAVNYMQSIFSIKDSISKKELREISALFGVTATQVRDFFTGQRSRVRRLVQLSKERALGSNSCEDPHDDKIIPDPVRLSNPASVNSTIPSSAEEASCTTQDATLPDLDDSDKHFVDNIFSLMQQEETFSGQEKLMEWILTIQNFSVLLWFLSRGGGITLATWLSKATAEEQTSVLLLILKVLCHLPLHKAIPMHISAILQSVNKLRFYRTSDISNRARILLSKWSKLLARNQVIKKPNGVRPSSDGHKELISQSIGQFVGSESWHSNIDVPEDFLSLSTESLDNFRKLGSPQAAKLLPPSLDDSNKKSTFGVSSSQSRERRKVQLVEQPGQKSVSRSSQVTRAGSVSQGRPMSADDIQKAKMRALFMQNKYGKSGSKESKETKIDSLNKQPQTIPASIAACSSKVPTPKIDENKKPLLLASKTSNRLEAYSKPKVDVKEPLWEKCMRIQTPWKTPAEVELKDSWSVGGGGNSKEVDVQRNRERREKETIYKTIQEIPPNPKEPWDIEMDYDDTLTLEIPIEQLPDGDGADIAVSPNQVVAHTVEGVASTSSTSVAPAEPDLELLAVLLKNPELVFALTSGQAGSIPGEDVVKLLDMIKRGGANLGLSENTNGSYGTSVKAPDKVEVSLPSPTPLSDPRTNGWSSEASKNPFSRRSVASDRIIQNHAAVTTTNLLTQIPMTSTTALRQQPAVVVSSSRHLSNTTVSPYSLHQATNVNPEKQQPLGHVQIPSSNVGLTMKKNLITTNAPSVNYSGTHSAVAMRGNGTNYVKPVHSLSVQHEGVSNSFPQSSFKLPSPTPSNSVSQQQRHQQHIVQEAHYIEPPYRNPSRSYPPQTEKSDHGSESAWRIRQDIPFSSQRNPNYNTMVGGSRQSGFWDRNNQGGEDFESWSPENSPTRNPRYIPGRNYPDSRVNHGRNHRPEWSRQRGSSEHWDPDRQGNRKWHDQRR</sequence>
<comment type="subcellular location">
    <subcellularLocation>
        <location evidence="1 3">Nucleus</location>
    </subcellularLocation>
</comment>
<evidence type="ECO:0000256" key="1">
    <source>
        <dbReference type="ARBA" id="ARBA00004123"/>
    </source>
</evidence>
<feature type="compositionally biased region" description="Low complexity" evidence="4">
    <location>
        <begin position="877"/>
        <end position="889"/>
    </location>
</feature>
<dbReference type="PANTHER" id="PTHR33400:SF6">
    <property type="entry name" value="HOMEOBOX PROTEIN LUMINIDEPENDENS"/>
    <property type="match status" value="1"/>
</dbReference>
<feature type="region of interest" description="Disordered" evidence="4">
    <location>
        <begin position="684"/>
        <end position="727"/>
    </location>
</feature>
<dbReference type="PANTHER" id="PTHR33400">
    <property type="entry name" value="ZINC FINGER CCCH DOMAIN-CONTAINING PROTEIN 6-RELATED"/>
    <property type="match status" value="1"/>
</dbReference>
<keyword evidence="6" id="KW-1185">Reference proteome</keyword>
<feature type="region of interest" description="Disordered" evidence="4">
    <location>
        <begin position="372"/>
        <end position="431"/>
    </location>
</feature>
<name>A0A1S3TQ77_VIGRR</name>
<evidence type="ECO:0000256" key="2">
    <source>
        <dbReference type="ARBA" id="ARBA00023125"/>
    </source>
</evidence>
<feature type="compositionally biased region" description="Basic and acidic residues" evidence="4">
    <location>
        <begin position="550"/>
        <end position="559"/>
    </location>
</feature>
<organism evidence="6 7">
    <name type="scientific">Vigna radiata var. radiata</name>
    <name type="common">Mung bean</name>
    <name type="synonym">Phaseolus aureus</name>
    <dbReference type="NCBI Taxonomy" id="3916"/>
    <lineage>
        <taxon>Eukaryota</taxon>
        <taxon>Viridiplantae</taxon>
        <taxon>Streptophyta</taxon>
        <taxon>Embryophyta</taxon>
        <taxon>Tracheophyta</taxon>
        <taxon>Spermatophyta</taxon>
        <taxon>Magnoliopsida</taxon>
        <taxon>eudicotyledons</taxon>
        <taxon>Gunneridae</taxon>
        <taxon>Pentapetalae</taxon>
        <taxon>rosids</taxon>
        <taxon>fabids</taxon>
        <taxon>Fabales</taxon>
        <taxon>Fabaceae</taxon>
        <taxon>Papilionoideae</taxon>
        <taxon>50 kb inversion clade</taxon>
        <taxon>NPAAA clade</taxon>
        <taxon>indigoferoid/millettioid clade</taxon>
        <taxon>Phaseoleae</taxon>
        <taxon>Vigna</taxon>
    </lineage>
</organism>
<dbReference type="Proteomes" id="UP000087766">
    <property type="component" value="Chromosome 3"/>
</dbReference>
<feature type="compositionally biased region" description="Low complexity" evidence="4">
    <location>
        <begin position="897"/>
        <end position="908"/>
    </location>
</feature>
<dbReference type="SUPFAM" id="SSF47676">
    <property type="entry name" value="Conserved domain common to transcription factors TFIIS, elongin A, CRSP70"/>
    <property type="match status" value="1"/>
</dbReference>
<keyword evidence="3" id="KW-0539">Nucleus</keyword>
<protein>
    <submittedName>
        <fullName evidence="7">Homeobox protein LUMINIDEPENDENS</fullName>
    </submittedName>
</protein>
<feature type="DNA-binding region" description="Homeobox" evidence="3">
    <location>
        <begin position="68"/>
        <end position="127"/>
    </location>
</feature>
<dbReference type="GO" id="GO:0010228">
    <property type="term" value="P:vegetative to reproductive phase transition of meristem"/>
    <property type="evidence" value="ECO:0007669"/>
    <property type="project" value="TreeGrafter"/>
</dbReference>
<dbReference type="Gene3D" id="1.10.10.60">
    <property type="entry name" value="Homeodomain-like"/>
    <property type="match status" value="1"/>
</dbReference>
<feature type="compositionally biased region" description="Polar residues" evidence="4">
    <location>
        <begin position="407"/>
        <end position="427"/>
    </location>
</feature>
<dbReference type="GO" id="GO:0003677">
    <property type="term" value="F:DNA binding"/>
    <property type="evidence" value="ECO:0007669"/>
    <property type="project" value="UniProtKB-UniRule"/>
</dbReference>
<feature type="compositionally biased region" description="Polar residues" evidence="4">
    <location>
        <begin position="384"/>
        <end position="393"/>
    </location>
</feature>
<feature type="region of interest" description="Disordered" evidence="4">
    <location>
        <begin position="540"/>
        <end position="559"/>
    </location>
</feature>
<dbReference type="KEGG" id="vra:106757682"/>
<reference evidence="6" key="1">
    <citation type="journal article" date="2014" name="Nat. Commun.">
        <title>Genome sequence of mungbean and insights into evolution within Vigna species.</title>
        <authorList>
            <person name="Kang Y.J."/>
            <person name="Kim S.K."/>
            <person name="Kim M.Y."/>
            <person name="Lestari P."/>
            <person name="Kim K.H."/>
            <person name="Ha B.K."/>
            <person name="Jun T.H."/>
            <person name="Hwang W.J."/>
            <person name="Lee T."/>
            <person name="Lee J."/>
            <person name="Shim S."/>
            <person name="Yoon M.Y."/>
            <person name="Jang Y.E."/>
            <person name="Han K.S."/>
            <person name="Taeprayoon P."/>
            <person name="Yoon N."/>
            <person name="Somta P."/>
            <person name="Tanya P."/>
            <person name="Kim K.S."/>
            <person name="Gwag J.G."/>
            <person name="Moon J.K."/>
            <person name="Lee Y.H."/>
            <person name="Park B.S."/>
            <person name="Bombarely A."/>
            <person name="Doyle J.J."/>
            <person name="Jackson S.A."/>
            <person name="Schafleitner R."/>
            <person name="Srinives P."/>
            <person name="Varshney R.K."/>
            <person name="Lee S.H."/>
        </authorList>
    </citation>
    <scope>NUCLEOTIDE SEQUENCE [LARGE SCALE GENOMIC DNA]</scope>
    <source>
        <strain evidence="6">cv. VC1973A</strain>
    </source>
</reference>
<evidence type="ECO:0000256" key="3">
    <source>
        <dbReference type="PROSITE-ProRule" id="PRU00108"/>
    </source>
</evidence>
<feature type="compositionally biased region" description="Basic and acidic residues" evidence="4">
    <location>
        <begin position="992"/>
        <end position="1021"/>
    </location>
</feature>